<gene>
    <name evidence="5" type="ORF">F3Y22_tig00110419pilonHSYRG00183</name>
</gene>
<protein>
    <submittedName>
        <fullName evidence="5">Uncharacterized protein</fullName>
    </submittedName>
</protein>
<feature type="region of interest" description="Leucine repeat II (LRII)" evidence="3">
    <location>
        <begin position="223"/>
        <end position="255"/>
    </location>
</feature>
<proteinExistence type="inferred from homology"/>
<evidence type="ECO:0000313" key="6">
    <source>
        <dbReference type="Proteomes" id="UP000436088"/>
    </source>
</evidence>
<organism evidence="5 6">
    <name type="scientific">Hibiscus syriacus</name>
    <name type="common">Rose of Sharon</name>
    <dbReference type="NCBI Taxonomy" id="106335"/>
    <lineage>
        <taxon>Eukaryota</taxon>
        <taxon>Viridiplantae</taxon>
        <taxon>Streptophyta</taxon>
        <taxon>Embryophyta</taxon>
        <taxon>Tracheophyta</taxon>
        <taxon>Spermatophyta</taxon>
        <taxon>Magnoliopsida</taxon>
        <taxon>eudicotyledons</taxon>
        <taxon>Gunneridae</taxon>
        <taxon>Pentapetalae</taxon>
        <taxon>rosids</taxon>
        <taxon>malvids</taxon>
        <taxon>Malvales</taxon>
        <taxon>Malvaceae</taxon>
        <taxon>Malvoideae</taxon>
        <taxon>Hibiscus</taxon>
    </lineage>
</organism>
<feature type="compositionally biased region" description="Low complexity" evidence="4">
    <location>
        <begin position="1"/>
        <end position="17"/>
    </location>
</feature>
<comment type="caution">
    <text evidence="5">The sequence shown here is derived from an EMBL/GenBank/DDBJ whole genome shotgun (WGS) entry which is preliminary data.</text>
</comment>
<evidence type="ECO:0000313" key="5">
    <source>
        <dbReference type="EMBL" id="KAE8705667.1"/>
    </source>
</evidence>
<feature type="region of interest" description="Disordered" evidence="4">
    <location>
        <begin position="98"/>
        <end position="117"/>
    </location>
</feature>
<evidence type="ECO:0000256" key="3">
    <source>
        <dbReference type="PROSITE-ProRule" id="PRU01191"/>
    </source>
</evidence>
<evidence type="ECO:0000256" key="2">
    <source>
        <dbReference type="ARBA" id="ARBA00023163"/>
    </source>
</evidence>
<keyword evidence="1" id="KW-0805">Transcription regulation</keyword>
<keyword evidence="6" id="KW-1185">Reference proteome</keyword>
<evidence type="ECO:0000256" key="1">
    <source>
        <dbReference type="ARBA" id="ARBA00023015"/>
    </source>
</evidence>
<accession>A0A6A3AQP3</accession>
<sequence>MTTSSDGSSFSASSAWSPLEESYSPPNDSDSTDPVLRYISQMLMEENMEDKPYMFNDIWLSTTPRSRCHSNFSISTDSETSNYVDRSGVNEVGGSVLSSSQAPYSLQPNSERSGSHFSVNSANRLSNIGNGLMESSVSELLVKNLFSDKESMGKKGHRPTVVVKVEKDESESHSDGLIDILYGFQWPILIQHLSKRPGGPPNLRVTGIDIPLRGFRPAERIEETGRRLAKYCQHFGVPFENNPIAVENRETIRIEDIKINSNEMLSVNSLFRFQSLLDETVELDCPRNAVLKLIRKMNPDIFVHNIVNGAYNHYTKTEF</sequence>
<dbReference type="PROSITE" id="PS50985">
    <property type="entry name" value="GRAS"/>
    <property type="match status" value="1"/>
</dbReference>
<feature type="region of interest" description="Disordered" evidence="4">
    <location>
        <begin position="1"/>
        <end position="33"/>
    </location>
</feature>
<dbReference type="Pfam" id="PF03514">
    <property type="entry name" value="GRAS"/>
    <property type="match status" value="1"/>
</dbReference>
<dbReference type="EMBL" id="VEPZ02000980">
    <property type="protein sequence ID" value="KAE8705667.1"/>
    <property type="molecule type" value="Genomic_DNA"/>
</dbReference>
<comment type="caution">
    <text evidence="3">Lacks conserved residue(s) required for the propagation of feature annotation.</text>
</comment>
<comment type="similarity">
    <text evidence="3">Belongs to the GRAS family.</text>
</comment>
<dbReference type="AlphaFoldDB" id="A0A6A3AQP3"/>
<dbReference type="InterPro" id="IPR005202">
    <property type="entry name" value="TF_GRAS"/>
</dbReference>
<keyword evidence="2" id="KW-0804">Transcription</keyword>
<dbReference type="Proteomes" id="UP000436088">
    <property type="component" value="Unassembled WGS sequence"/>
</dbReference>
<reference evidence="5" key="1">
    <citation type="submission" date="2019-09" db="EMBL/GenBank/DDBJ databases">
        <title>Draft genome information of white flower Hibiscus syriacus.</title>
        <authorList>
            <person name="Kim Y.-M."/>
        </authorList>
    </citation>
    <scope>NUCLEOTIDE SEQUENCE [LARGE SCALE GENOMIC DNA]</scope>
    <source>
        <strain evidence="5">YM2019G1</strain>
    </source>
</reference>
<name>A0A6A3AQP3_HIBSY</name>
<dbReference type="PANTHER" id="PTHR31636">
    <property type="entry name" value="OSJNBA0084A10.13 PROTEIN-RELATED"/>
    <property type="match status" value="1"/>
</dbReference>
<evidence type="ECO:0000256" key="4">
    <source>
        <dbReference type="SAM" id="MobiDB-lite"/>
    </source>
</evidence>